<keyword evidence="1" id="KW-0812">Transmembrane</keyword>
<name>A0A1R4LRX1_VIBR1</name>
<sequence length="227" mass="24462">MLKVETQRQITMMSGEVQAYLSSVTKDSYNDLSGGKDYAGLGSGMKAAYEAAKDLGAFGATAKAIDINGKAHIVIENYKPRYLDLGITWKEATPQMLKVGYGLNTFKGNAAFFKGNVFVEIVFSGAVNGVDYMMHHEQTLSHVVGRWLGGDVIRGITAAALAQGLVLAVEGVAVVFAGATLPIAVSLGLFAFGSFLIGSYIGNLDKQYQYTQPMQDKIEKLIHEYTD</sequence>
<evidence type="ECO:0000313" key="3">
    <source>
        <dbReference type="Proteomes" id="UP000188276"/>
    </source>
</evidence>
<feature type="transmembrane region" description="Helical" evidence="1">
    <location>
        <begin position="156"/>
        <end position="177"/>
    </location>
</feature>
<dbReference type="EMBL" id="FULE01000048">
    <property type="protein sequence ID" value="SJN59352.1"/>
    <property type="molecule type" value="Genomic_DNA"/>
</dbReference>
<keyword evidence="3" id="KW-1185">Reference proteome</keyword>
<feature type="transmembrane region" description="Helical" evidence="1">
    <location>
        <begin position="183"/>
        <end position="202"/>
    </location>
</feature>
<accession>A0A1R4LRX1</accession>
<protein>
    <submittedName>
        <fullName evidence="2">Uncharacterized protein</fullName>
    </submittedName>
</protein>
<keyword evidence="1" id="KW-1133">Transmembrane helix</keyword>
<proteinExistence type="predicted"/>
<dbReference type="AlphaFoldDB" id="A0A1R4LRX1"/>
<dbReference type="STRING" id="1123498.VR7878_03372"/>
<dbReference type="Proteomes" id="UP000188276">
    <property type="component" value="Unassembled WGS sequence"/>
</dbReference>
<gene>
    <name evidence="2" type="ORF">VR7878_03372</name>
</gene>
<reference evidence="3" key="1">
    <citation type="submission" date="2017-02" db="EMBL/GenBank/DDBJ databases">
        <authorList>
            <person name="Rodrigo-Torres L."/>
            <person name="Arahal R.D."/>
            <person name="Lucena T."/>
        </authorList>
    </citation>
    <scope>NUCLEOTIDE SEQUENCE [LARGE SCALE GENOMIC DNA]</scope>
    <source>
        <strain evidence="3">CECT 7878</strain>
    </source>
</reference>
<keyword evidence="1" id="KW-0472">Membrane</keyword>
<organism evidence="2 3">
    <name type="scientific">Vibrio ruber (strain DSM 16370 / JCM 11486 / BCRC 17186 / CECT 7878 / LMG 23124 / VR1)</name>
    <dbReference type="NCBI Taxonomy" id="1123498"/>
    <lineage>
        <taxon>Bacteria</taxon>
        <taxon>Pseudomonadati</taxon>
        <taxon>Pseudomonadota</taxon>
        <taxon>Gammaproteobacteria</taxon>
        <taxon>Vibrionales</taxon>
        <taxon>Vibrionaceae</taxon>
        <taxon>Vibrio</taxon>
    </lineage>
</organism>
<evidence type="ECO:0000256" key="1">
    <source>
        <dbReference type="SAM" id="Phobius"/>
    </source>
</evidence>
<evidence type="ECO:0000313" key="2">
    <source>
        <dbReference type="EMBL" id="SJN59352.1"/>
    </source>
</evidence>